<dbReference type="PROSITE" id="PS51257">
    <property type="entry name" value="PROKAR_LIPOPROTEIN"/>
    <property type="match status" value="1"/>
</dbReference>
<dbReference type="Proteomes" id="UP000461730">
    <property type="component" value="Unassembled WGS sequence"/>
</dbReference>
<reference evidence="2 3" key="1">
    <citation type="submission" date="2019-12" db="EMBL/GenBank/DDBJ databases">
        <title>Chitinophaga sp. strain ysch24 (GDMCC 1.1355), whole genome shotgun sequence.</title>
        <authorList>
            <person name="Zhang X."/>
        </authorList>
    </citation>
    <scope>NUCLEOTIDE SEQUENCE [LARGE SCALE GENOMIC DNA]</scope>
    <source>
        <strain evidence="3">ysch24</strain>
    </source>
</reference>
<dbReference type="InterPro" id="IPR002931">
    <property type="entry name" value="Transglutaminase-like"/>
</dbReference>
<dbReference type="EMBL" id="WRXN01000008">
    <property type="protein sequence ID" value="MVT10291.1"/>
    <property type="molecule type" value="Genomic_DNA"/>
</dbReference>
<dbReference type="Pfam" id="PF01841">
    <property type="entry name" value="Transglut_core"/>
    <property type="match status" value="1"/>
</dbReference>
<evidence type="ECO:0000313" key="2">
    <source>
        <dbReference type="EMBL" id="MVT10291.1"/>
    </source>
</evidence>
<dbReference type="SUPFAM" id="SSF54001">
    <property type="entry name" value="Cysteine proteinases"/>
    <property type="match status" value="1"/>
</dbReference>
<protein>
    <recommendedName>
        <fullName evidence="1">Transglutaminase-like domain-containing protein</fullName>
    </recommendedName>
</protein>
<accession>A0A7K1U7G7</accession>
<evidence type="ECO:0000313" key="3">
    <source>
        <dbReference type="Proteomes" id="UP000461730"/>
    </source>
</evidence>
<evidence type="ECO:0000259" key="1">
    <source>
        <dbReference type="Pfam" id="PF01841"/>
    </source>
</evidence>
<name>A0A7K1U7G7_9BACT</name>
<dbReference type="InterPro" id="IPR038765">
    <property type="entry name" value="Papain-like_cys_pep_sf"/>
</dbReference>
<proteinExistence type="predicted"/>
<dbReference type="PANTHER" id="PTHR35532:SF5">
    <property type="entry name" value="CARBOHYDRATE-BINDING DOMAIN-CONTAINING PROTEIN"/>
    <property type="match status" value="1"/>
</dbReference>
<dbReference type="PANTHER" id="PTHR35532">
    <property type="entry name" value="SIMILAR TO POLYHYDROXYALKANOATE DEPOLYMERASE"/>
    <property type="match status" value="1"/>
</dbReference>
<feature type="domain" description="Transglutaminase-like" evidence="1">
    <location>
        <begin position="191"/>
        <end position="290"/>
    </location>
</feature>
<keyword evidence="3" id="KW-1185">Reference proteome</keyword>
<dbReference type="AlphaFoldDB" id="A0A7K1U7G7"/>
<comment type="caution">
    <text evidence="2">The sequence shown here is derived from an EMBL/GenBank/DDBJ whole genome shotgun (WGS) entry which is preliminary data.</text>
</comment>
<sequence length="524" mass="60749">MKPLIAIVICTVLAYACNRPDFPHSAKLDIALKYARDNVSELEKVIDHYSKDAKDSLKLQAALFLIENMPGKGYFKYSPRDNRGITSYQVFRGELGIDSINVLKSKYEDSMNCGEIRYVNPVFVEDLQIIRAPQIIENIEYAFRAWEMPWAKSLTFSQFKELILPYRVNDEPLQKWRKYFFENSGWIFKLAGNTHDRLKLASVVNDSLKKGYRYIHGEISYFPGTFTLAELKCTKGGRCEDLNMLLGYWLRAIGVPLTREYTSYWANTNWGGHSWLSILDSTGKFVPMNAVYDNPRRDSLPFHDEKLIKAYRNQYEINNFSSPGSFVRKPVTDITTEYIDATDYTFVYHHEDTTRTYISVLNGPYWKPFVTETVIQGDSTVFKNIGTGALYATIQLRGDTFHRTIRAPFLLTKTGKVQPLMMRKDTSVTVSFDLSLVRVDLYKKRCRVIYWDEDLQDWSAGNEIKVLTIDPNQVIKQKKHAAITFNGLPGGTMYKLVDADYFPYARFGGRPFIFNEEERQYMRY</sequence>
<dbReference type="RefSeq" id="WP_157307738.1">
    <property type="nucleotide sequence ID" value="NZ_WRXN01000008.1"/>
</dbReference>
<organism evidence="2 3">
    <name type="scientific">Chitinophaga tropicalis</name>
    <dbReference type="NCBI Taxonomy" id="2683588"/>
    <lineage>
        <taxon>Bacteria</taxon>
        <taxon>Pseudomonadati</taxon>
        <taxon>Bacteroidota</taxon>
        <taxon>Chitinophagia</taxon>
        <taxon>Chitinophagales</taxon>
        <taxon>Chitinophagaceae</taxon>
        <taxon>Chitinophaga</taxon>
    </lineage>
</organism>
<gene>
    <name evidence="2" type="ORF">GO493_18610</name>
</gene>